<dbReference type="Proteomes" id="UP000316621">
    <property type="component" value="Chromosome 8"/>
</dbReference>
<dbReference type="Gene3D" id="1.10.10.10">
    <property type="entry name" value="Winged helix-like DNA-binding domain superfamily/Winged helix DNA-binding domain"/>
    <property type="match status" value="1"/>
</dbReference>
<proteinExistence type="predicted"/>
<evidence type="ECO:0000313" key="1">
    <source>
        <dbReference type="EMBL" id="RZC75583.1"/>
    </source>
</evidence>
<dbReference type="InterPro" id="IPR036388">
    <property type="entry name" value="WH-like_DNA-bd_sf"/>
</dbReference>
<dbReference type="AlphaFoldDB" id="A0A4Y7KQG9"/>
<dbReference type="STRING" id="3469.A0A4Y7KQG9"/>
<keyword evidence="2" id="KW-1185">Reference proteome</keyword>
<name>A0A4Y7KQG9_PAPSO</name>
<sequence>MLMVIATGGEMAVHQAYDVVVQKKRIEKNLLTDNFIVMDRLVMEHNLLSASKLYTDIRFEELGIGGHRSRNNKRFLCNTLTLGMFNTAHEIRSKMDSLRENDVIRSCNAFMLAYGRLQAIDRSPHPSHRSPLLGLLQDDVDPMVYVMKV</sequence>
<gene>
    <name evidence="1" type="ORF">C5167_051063</name>
</gene>
<protein>
    <submittedName>
        <fullName evidence="1">Uncharacterized protein</fullName>
    </submittedName>
</protein>
<organism evidence="1 2">
    <name type="scientific">Papaver somniferum</name>
    <name type="common">Opium poppy</name>
    <dbReference type="NCBI Taxonomy" id="3469"/>
    <lineage>
        <taxon>Eukaryota</taxon>
        <taxon>Viridiplantae</taxon>
        <taxon>Streptophyta</taxon>
        <taxon>Embryophyta</taxon>
        <taxon>Tracheophyta</taxon>
        <taxon>Spermatophyta</taxon>
        <taxon>Magnoliopsida</taxon>
        <taxon>Ranunculales</taxon>
        <taxon>Papaveraceae</taxon>
        <taxon>Papaveroideae</taxon>
        <taxon>Papaver</taxon>
    </lineage>
</organism>
<evidence type="ECO:0000313" key="2">
    <source>
        <dbReference type="Proteomes" id="UP000316621"/>
    </source>
</evidence>
<reference evidence="1 2" key="1">
    <citation type="journal article" date="2018" name="Science">
        <title>The opium poppy genome and morphinan production.</title>
        <authorList>
            <person name="Guo L."/>
            <person name="Winzer T."/>
            <person name="Yang X."/>
            <person name="Li Y."/>
            <person name="Ning Z."/>
            <person name="He Z."/>
            <person name="Teodor R."/>
            <person name="Lu Y."/>
            <person name="Bowser T.A."/>
            <person name="Graham I.A."/>
            <person name="Ye K."/>
        </authorList>
    </citation>
    <scope>NUCLEOTIDE SEQUENCE [LARGE SCALE GENOMIC DNA]</scope>
    <source>
        <strain evidence="2">cv. HN1</strain>
        <tissue evidence="1">Leaves</tissue>
    </source>
</reference>
<dbReference type="EMBL" id="CM010722">
    <property type="protein sequence ID" value="RZC75583.1"/>
    <property type="molecule type" value="Genomic_DNA"/>
</dbReference>
<accession>A0A4Y7KQG9</accession>
<dbReference type="Gramene" id="RZC75583">
    <property type="protein sequence ID" value="RZC75583"/>
    <property type="gene ID" value="C5167_051063"/>
</dbReference>